<reference evidence="2 3" key="1">
    <citation type="submission" date="2019-04" db="EMBL/GenBank/DDBJ databases">
        <title>Bacillus caeni sp. nov., a bacterium isolated from mangrove sediment.</title>
        <authorList>
            <person name="Huang H."/>
            <person name="Mo K."/>
            <person name="Hu Y."/>
        </authorList>
    </citation>
    <scope>NUCLEOTIDE SEQUENCE [LARGE SCALE GENOMIC DNA]</scope>
    <source>
        <strain evidence="2 3">HB172195</strain>
    </source>
</reference>
<evidence type="ECO:0000259" key="1">
    <source>
        <dbReference type="SMART" id="SM00382"/>
    </source>
</evidence>
<gene>
    <name evidence="2" type="ORF">FCL54_12590</name>
</gene>
<dbReference type="EMBL" id="SWLG01000008">
    <property type="protein sequence ID" value="TLS36999.1"/>
    <property type="molecule type" value="Genomic_DNA"/>
</dbReference>
<dbReference type="SUPFAM" id="SSF52540">
    <property type="entry name" value="P-loop containing nucleoside triphosphate hydrolases"/>
    <property type="match status" value="1"/>
</dbReference>
<dbReference type="InterPro" id="IPR003593">
    <property type="entry name" value="AAA+_ATPase"/>
</dbReference>
<evidence type="ECO:0000313" key="2">
    <source>
        <dbReference type="EMBL" id="TLS36999.1"/>
    </source>
</evidence>
<dbReference type="OrthoDB" id="9781481at2"/>
<comment type="caution">
    <text evidence="2">The sequence shown here is derived from an EMBL/GenBank/DDBJ whole genome shotgun (WGS) entry which is preliminary data.</text>
</comment>
<evidence type="ECO:0000313" key="3">
    <source>
        <dbReference type="Proteomes" id="UP000308230"/>
    </source>
</evidence>
<proteinExistence type="predicted"/>
<dbReference type="GO" id="GO:0016887">
    <property type="term" value="F:ATP hydrolysis activity"/>
    <property type="evidence" value="ECO:0007669"/>
    <property type="project" value="InterPro"/>
</dbReference>
<dbReference type="InterPro" id="IPR011704">
    <property type="entry name" value="ATPase_dyneun-rel_AAA"/>
</dbReference>
<dbReference type="GO" id="GO:0005524">
    <property type="term" value="F:ATP binding"/>
    <property type="evidence" value="ECO:0007669"/>
    <property type="project" value="InterPro"/>
</dbReference>
<sequence length="755" mass="87601">MLDVQDFFFCLTQYDELKTETAVDYIQAIAKRLHRFSNDSEDFVEAIKQMDMETLKERREYYRNTKKVNRIKFLALDQFIENKKLTVEDLEQIKEQVNNEYDTNILHSWSNFTILFQIYYQPIKAKIQHELANIHQAIRNIEEFGEQEFAKDKVLNGFSWNQNFGCTESWLAVYPADKETHKRAGQFFMSIEENRIRYGLLFGTEHPNHGEEDLDSITDSEEFSFNRFKEKFINVFPAYLKGNEVKSPNGGSTNNSLAEPFNLIFKNLEEAHWAFDFTQQTLKDLGVEGPGDPRVAVTYTYRELGEALHVNFCRWLLLGFYKDEEGNIIVRIPLMEEKSLSQYPVYYQFKQQDSDSIINCYLIPLKDLRPMDAALEENYSRALTVIKNRFATHTKSPYRKQHNSSALEMGVFDREKREELFNNGLHEQPTGGSIEEDDDYVPIPALSFDQDININGLHFEEKDFLLKQIKTALQNGKHIILTGPPGTGKSKLAKEICNSFEADYDMATATSDWSTYETIGGYRPNADGTLSFSPGIFLNCFKDSTTNKPINKWLIIDEMNRADIDKAFGALFSALTGDAVTLNFQSESGKLMLLRPQNEEKSVIPNDYEYIIPNDWRLIGTMNTMDKASLYEMSYAFMRRFAFIPVGVPREINEHLVDSLLSKWDLHDYPYSNILAAVWEQINEYRKIGPAIVEDLAKYTMVDGDFTSAIMLYVLPQFEGLFEHQILEFVERLGNLDEVIDTERLRLFAQDFFHI</sequence>
<dbReference type="Proteomes" id="UP000308230">
    <property type="component" value="Unassembled WGS sequence"/>
</dbReference>
<dbReference type="Pfam" id="PF07728">
    <property type="entry name" value="AAA_5"/>
    <property type="match status" value="1"/>
</dbReference>
<dbReference type="AlphaFoldDB" id="A0A5R9F3C7"/>
<organism evidence="2 3">
    <name type="scientific">Exobacillus caeni</name>
    <dbReference type="NCBI Taxonomy" id="2574798"/>
    <lineage>
        <taxon>Bacteria</taxon>
        <taxon>Bacillati</taxon>
        <taxon>Bacillota</taxon>
        <taxon>Bacilli</taxon>
        <taxon>Bacillales</taxon>
        <taxon>Guptibacillaceae</taxon>
        <taxon>Exobacillus</taxon>
    </lineage>
</organism>
<dbReference type="PANTHER" id="PTHR37291">
    <property type="entry name" value="5-METHYLCYTOSINE-SPECIFIC RESTRICTION ENZYME B"/>
    <property type="match status" value="1"/>
</dbReference>
<dbReference type="InterPro" id="IPR052934">
    <property type="entry name" value="Methyl-DNA_Rec/Restrict_Enz"/>
</dbReference>
<dbReference type="PANTHER" id="PTHR37291:SF1">
    <property type="entry name" value="TYPE IV METHYL-DIRECTED RESTRICTION ENZYME ECOKMCRB SUBUNIT"/>
    <property type="match status" value="1"/>
</dbReference>
<protein>
    <submittedName>
        <fullName evidence="2">AAA family ATPase</fullName>
    </submittedName>
</protein>
<feature type="domain" description="AAA+ ATPase" evidence="1">
    <location>
        <begin position="475"/>
        <end position="647"/>
    </location>
</feature>
<name>A0A5R9F3C7_9BACL</name>
<dbReference type="InterPro" id="IPR027417">
    <property type="entry name" value="P-loop_NTPase"/>
</dbReference>
<dbReference type="Gene3D" id="3.40.50.300">
    <property type="entry name" value="P-loop containing nucleotide triphosphate hydrolases"/>
    <property type="match status" value="1"/>
</dbReference>
<dbReference type="SMART" id="SM00382">
    <property type="entry name" value="AAA"/>
    <property type="match status" value="1"/>
</dbReference>
<keyword evidence="3" id="KW-1185">Reference proteome</keyword>
<accession>A0A5R9F3C7</accession>